<dbReference type="SUPFAM" id="SSF53300">
    <property type="entry name" value="vWA-like"/>
    <property type="match status" value="1"/>
</dbReference>
<organism evidence="3 4">
    <name type="scientific">Tritrichomonas musculus</name>
    <dbReference type="NCBI Taxonomy" id="1915356"/>
    <lineage>
        <taxon>Eukaryota</taxon>
        <taxon>Metamonada</taxon>
        <taxon>Parabasalia</taxon>
        <taxon>Tritrichomonadida</taxon>
        <taxon>Tritrichomonadidae</taxon>
        <taxon>Tritrichomonas</taxon>
    </lineage>
</organism>
<dbReference type="EMBL" id="JAPFFF010000006">
    <property type="protein sequence ID" value="KAK8888331.1"/>
    <property type="molecule type" value="Genomic_DNA"/>
</dbReference>
<evidence type="ECO:0000256" key="1">
    <source>
        <dbReference type="SAM" id="MobiDB-lite"/>
    </source>
</evidence>
<sequence length="177" mass="20457">MLFHGNGCYKNKDKAHEYFDLAESNGSMKCEKYFIESTDKFKTVINSPYKKSVDVVFMIDGTESMSQYMELDDLSEFCNDVIQKLLDEFPKVFVRFSVILYKDAVVTTNINNSEKEEVDQVKKNKLLFIRKQINNGNDNNKEVADDKVQSDNSSDDNNNNKSIDKSDSNEKEKIEIK</sequence>
<feature type="domain" description="VWFA" evidence="2">
    <location>
        <begin position="54"/>
        <end position="123"/>
    </location>
</feature>
<reference evidence="3 4" key="1">
    <citation type="submission" date="2024-04" db="EMBL/GenBank/DDBJ databases">
        <title>Tritrichomonas musculus Genome.</title>
        <authorList>
            <person name="Alves-Ferreira E."/>
            <person name="Grigg M."/>
            <person name="Lorenzi H."/>
            <person name="Galac M."/>
        </authorList>
    </citation>
    <scope>NUCLEOTIDE SEQUENCE [LARGE SCALE GENOMIC DNA]</scope>
    <source>
        <strain evidence="3 4">EAF2021</strain>
    </source>
</reference>
<dbReference type="PROSITE" id="PS50234">
    <property type="entry name" value="VWFA"/>
    <property type="match status" value="1"/>
</dbReference>
<name>A0ABR2KBT2_9EUKA</name>
<evidence type="ECO:0000259" key="2">
    <source>
        <dbReference type="PROSITE" id="PS50234"/>
    </source>
</evidence>
<dbReference type="Proteomes" id="UP001470230">
    <property type="component" value="Unassembled WGS sequence"/>
</dbReference>
<dbReference type="Gene3D" id="3.40.50.410">
    <property type="entry name" value="von Willebrand factor, type A domain"/>
    <property type="match status" value="1"/>
</dbReference>
<evidence type="ECO:0000313" key="4">
    <source>
        <dbReference type="Proteomes" id="UP001470230"/>
    </source>
</evidence>
<accession>A0ABR2KBT2</accession>
<protein>
    <recommendedName>
        <fullName evidence="2">VWFA domain-containing protein</fullName>
    </recommendedName>
</protein>
<comment type="caution">
    <text evidence="3">The sequence shown here is derived from an EMBL/GenBank/DDBJ whole genome shotgun (WGS) entry which is preliminary data.</text>
</comment>
<proteinExistence type="predicted"/>
<gene>
    <name evidence="3" type="ORF">M9Y10_039398</name>
</gene>
<feature type="compositionally biased region" description="Low complexity" evidence="1">
    <location>
        <begin position="150"/>
        <end position="161"/>
    </location>
</feature>
<feature type="region of interest" description="Disordered" evidence="1">
    <location>
        <begin position="137"/>
        <end position="177"/>
    </location>
</feature>
<feature type="compositionally biased region" description="Basic and acidic residues" evidence="1">
    <location>
        <begin position="162"/>
        <end position="177"/>
    </location>
</feature>
<keyword evidence="4" id="KW-1185">Reference proteome</keyword>
<dbReference type="InterPro" id="IPR036465">
    <property type="entry name" value="vWFA_dom_sf"/>
</dbReference>
<evidence type="ECO:0000313" key="3">
    <source>
        <dbReference type="EMBL" id="KAK8888331.1"/>
    </source>
</evidence>
<dbReference type="InterPro" id="IPR002035">
    <property type="entry name" value="VWF_A"/>
</dbReference>
<feature type="compositionally biased region" description="Basic and acidic residues" evidence="1">
    <location>
        <begin position="139"/>
        <end position="149"/>
    </location>
</feature>